<keyword evidence="3" id="KW-1185">Reference proteome</keyword>
<accession>A0A6A7BLF1</accession>
<dbReference type="Pfam" id="PF01966">
    <property type="entry name" value="HD"/>
    <property type="match status" value="1"/>
</dbReference>
<sequence length="208" mass="23170">MDIESQIPQTAISKSAYKHAASLLHPTILNHSIRVYMYAKALAAHASSMYSRDPLKQDLLFTACLFHDIGTTSTYDGPQRFEVEGADAAVKHLSQYEICETDKHDVWIAIAIHTSPGIAERIGELSRLVRVAVVTDFGRGREGWDMLLPLREELECQYQRGDIEKVLGDAVVAQAAEKPAKAPMVSWPGVMYKAWLAEPEWDGVNKAF</sequence>
<dbReference type="Gene3D" id="1.10.3210.10">
    <property type="entry name" value="Hypothetical protein af1432"/>
    <property type="match status" value="1"/>
</dbReference>
<feature type="domain" description="HD/PDEase" evidence="1">
    <location>
        <begin position="24"/>
        <end position="147"/>
    </location>
</feature>
<dbReference type="Proteomes" id="UP000799423">
    <property type="component" value="Unassembled WGS sequence"/>
</dbReference>
<dbReference type="SUPFAM" id="SSF109604">
    <property type="entry name" value="HD-domain/PDEase-like"/>
    <property type="match status" value="1"/>
</dbReference>
<dbReference type="OrthoDB" id="2378324at2759"/>
<name>A0A6A7BLF1_9PLEO</name>
<evidence type="ECO:0000313" key="3">
    <source>
        <dbReference type="Proteomes" id="UP000799423"/>
    </source>
</evidence>
<dbReference type="SMART" id="SM00471">
    <property type="entry name" value="HDc"/>
    <property type="match status" value="1"/>
</dbReference>
<evidence type="ECO:0000259" key="1">
    <source>
        <dbReference type="SMART" id="SM00471"/>
    </source>
</evidence>
<dbReference type="CDD" id="cd00077">
    <property type="entry name" value="HDc"/>
    <property type="match status" value="1"/>
</dbReference>
<dbReference type="AlphaFoldDB" id="A0A6A7BLF1"/>
<dbReference type="PANTHER" id="PTHR35569">
    <property type="entry name" value="CYANAMIDE HYDRATASE DDI2-RELATED"/>
    <property type="match status" value="1"/>
</dbReference>
<dbReference type="PANTHER" id="PTHR35569:SF1">
    <property type="entry name" value="CYANAMIDE HYDRATASE DDI2-RELATED"/>
    <property type="match status" value="1"/>
</dbReference>
<reference evidence="2" key="1">
    <citation type="submission" date="2020-01" db="EMBL/GenBank/DDBJ databases">
        <authorList>
            <consortium name="DOE Joint Genome Institute"/>
            <person name="Haridas S."/>
            <person name="Albert R."/>
            <person name="Binder M."/>
            <person name="Bloem J."/>
            <person name="Labutti K."/>
            <person name="Salamov A."/>
            <person name="Andreopoulos B."/>
            <person name="Baker S.E."/>
            <person name="Barry K."/>
            <person name="Bills G."/>
            <person name="Bluhm B.H."/>
            <person name="Cannon C."/>
            <person name="Castanera R."/>
            <person name="Culley D.E."/>
            <person name="Daum C."/>
            <person name="Ezra D."/>
            <person name="Gonzalez J.B."/>
            <person name="Henrissat B."/>
            <person name="Kuo A."/>
            <person name="Liang C."/>
            <person name="Lipzen A."/>
            <person name="Lutzoni F."/>
            <person name="Magnuson J."/>
            <person name="Mondo S."/>
            <person name="Nolan M."/>
            <person name="Ohm R."/>
            <person name="Pangilinan J."/>
            <person name="Park H.-J."/>
            <person name="Ramirez L."/>
            <person name="Alfaro M."/>
            <person name="Sun H."/>
            <person name="Tritt A."/>
            <person name="Yoshinaga Y."/>
            <person name="Zwiers L.-H."/>
            <person name="Turgeon B.G."/>
            <person name="Goodwin S.B."/>
            <person name="Spatafora J.W."/>
            <person name="Crous P.W."/>
            <person name="Grigoriev I.V."/>
        </authorList>
    </citation>
    <scope>NUCLEOTIDE SEQUENCE</scope>
    <source>
        <strain evidence="2">IPT5</strain>
    </source>
</reference>
<gene>
    <name evidence="2" type="ORF">T440DRAFT_385293</name>
</gene>
<evidence type="ECO:0000313" key="2">
    <source>
        <dbReference type="EMBL" id="KAF2855627.1"/>
    </source>
</evidence>
<dbReference type="InterPro" id="IPR003607">
    <property type="entry name" value="HD/PDEase_dom"/>
</dbReference>
<protein>
    <recommendedName>
        <fullName evidence="1">HD/PDEase domain-containing protein</fullName>
    </recommendedName>
</protein>
<proteinExistence type="predicted"/>
<dbReference type="InterPro" id="IPR006674">
    <property type="entry name" value="HD_domain"/>
</dbReference>
<organism evidence="2 3">
    <name type="scientific">Plenodomus tracheiphilus IPT5</name>
    <dbReference type="NCBI Taxonomy" id="1408161"/>
    <lineage>
        <taxon>Eukaryota</taxon>
        <taxon>Fungi</taxon>
        <taxon>Dikarya</taxon>
        <taxon>Ascomycota</taxon>
        <taxon>Pezizomycotina</taxon>
        <taxon>Dothideomycetes</taxon>
        <taxon>Pleosporomycetidae</taxon>
        <taxon>Pleosporales</taxon>
        <taxon>Pleosporineae</taxon>
        <taxon>Leptosphaeriaceae</taxon>
        <taxon>Plenodomus</taxon>
    </lineage>
</organism>
<dbReference type="EMBL" id="MU006290">
    <property type="protein sequence ID" value="KAF2855627.1"/>
    <property type="molecule type" value="Genomic_DNA"/>
</dbReference>